<dbReference type="GO" id="GO:0004175">
    <property type="term" value="F:endopeptidase activity"/>
    <property type="evidence" value="ECO:0007669"/>
    <property type="project" value="UniProtKB-ARBA"/>
</dbReference>
<feature type="transmembrane region" description="Helical" evidence="1">
    <location>
        <begin position="78"/>
        <end position="101"/>
    </location>
</feature>
<gene>
    <name evidence="3" type="ORF">QYS49_04695</name>
</gene>
<name>A0AA49GE16_9BACT</name>
<dbReference type="GO" id="GO:0080120">
    <property type="term" value="P:CAAX-box protein maturation"/>
    <property type="evidence" value="ECO:0007669"/>
    <property type="project" value="UniProtKB-ARBA"/>
</dbReference>
<dbReference type="PANTHER" id="PTHR36435:SF1">
    <property type="entry name" value="CAAX AMINO TERMINAL PROTEASE FAMILY PROTEIN"/>
    <property type="match status" value="1"/>
</dbReference>
<dbReference type="Pfam" id="PF02517">
    <property type="entry name" value="Rce1-like"/>
    <property type="match status" value="1"/>
</dbReference>
<evidence type="ECO:0000313" key="3">
    <source>
        <dbReference type="EMBL" id="WKK76605.1"/>
    </source>
</evidence>
<keyword evidence="4" id="KW-1185">Reference proteome</keyword>
<keyword evidence="1" id="KW-0812">Transmembrane</keyword>
<dbReference type="InterPro" id="IPR052710">
    <property type="entry name" value="CAAX_protease"/>
</dbReference>
<dbReference type="Proteomes" id="UP001230496">
    <property type="component" value="Chromosome"/>
</dbReference>
<reference evidence="3 4" key="1">
    <citation type="submission" date="2023-08" db="EMBL/GenBank/DDBJ databases">
        <title>Comparative genomics and taxonomic characterization of three novel marine species of genus Marivirga.</title>
        <authorList>
            <person name="Muhammad N."/>
            <person name="Kim S.-G."/>
        </authorList>
    </citation>
    <scope>NUCLEOTIDE SEQUENCE [LARGE SCALE GENOMIC DNA]</scope>
    <source>
        <strain evidence="3 4">BDSF4-3</strain>
    </source>
</reference>
<feature type="transmembrane region" description="Helical" evidence="1">
    <location>
        <begin position="157"/>
        <end position="175"/>
    </location>
</feature>
<dbReference type="PANTHER" id="PTHR36435">
    <property type="entry name" value="SLR1288 PROTEIN"/>
    <property type="match status" value="1"/>
</dbReference>
<feature type="transmembrane region" description="Helical" evidence="1">
    <location>
        <begin position="181"/>
        <end position="196"/>
    </location>
</feature>
<dbReference type="KEGG" id="msaa:QYS49_04695"/>
<evidence type="ECO:0000259" key="2">
    <source>
        <dbReference type="Pfam" id="PF02517"/>
    </source>
</evidence>
<evidence type="ECO:0000313" key="4">
    <source>
        <dbReference type="Proteomes" id="UP001230496"/>
    </source>
</evidence>
<proteinExistence type="predicted"/>
<sequence length="262" mass="30631">MSILKALLYTILLFVIGVILSIGFQSVISILDLNPEHLIHYNSVARILMKILQYSIILFLVFKLWFTPSDLLIKLKKINWETLLLILIISIGFEIFTKIFLDIKLLINTYEPETINRSDYRFKYLWTYDLIRAVIFAPILEELFFRKILFTRLLKKHSFGVSAIVSSVLFALIHIPNWLNLFPIFLFGIISCWIYVKTKNILYPILFHFAGNLIVSLSSFYSQQISSFFQELNYNWVYGLILIFGVGITLFGLRKLKKAPID</sequence>
<feature type="transmembrane region" description="Helical" evidence="1">
    <location>
        <begin position="201"/>
        <end position="222"/>
    </location>
</feature>
<dbReference type="InterPro" id="IPR003675">
    <property type="entry name" value="Rce1/LyrA-like_dom"/>
</dbReference>
<organism evidence="3 4">
    <name type="scientific">Marivirga salinarum</name>
    <dbReference type="NCBI Taxonomy" id="3059078"/>
    <lineage>
        <taxon>Bacteria</taxon>
        <taxon>Pseudomonadati</taxon>
        <taxon>Bacteroidota</taxon>
        <taxon>Cytophagia</taxon>
        <taxon>Cytophagales</taxon>
        <taxon>Marivirgaceae</taxon>
        <taxon>Marivirga</taxon>
    </lineage>
</organism>
<dbReference type="AlphaFoldDB" id="A0AA49GE16"/>
<dbReference type="RefSeq" id="WP_308350271.1">
    <property type="nucleotide sequence ID" value="NZ_CP129971.1"/>
</dbReference>
<dbReference type="EMBL" id="CP129971">
    <property type="protein sequence ID" value="WKK76605.1"/>
    <property type="molecule type" value="Genomic_DNA"/>
</dbReference>
<keyword evidence="1" id="KW-0472">Membrane</keyword>
<feature type="transmembrane region" description="Helical" evidence="1">
    <location>
        <begin position="47"/>
        <end position="66"/>
    </location>
</feature>
<feature type="transmembrane region" description="Helical" evidence="1">
    <location>
        <begin position="234"/>
        <end position="253"/>
    </location>
</feature>
<keyword evidence="1" id="KW-1133">Transmembrane helix</keyword>
<protein>
    <submittedName>
        <fullName evidence="3">Type II CAAX endopeptidase family protein</fullName>
    </submittedName>
</protein>
<evidence type="ECO:0000256" key="1">
    <source>
        <dbReference type="SAM" id="Phobius"/>
    </source>
</evidence>
<accession>A0AA49GE16</accession>
<feature type="domain" description="CAAX prenyl protease 2/Lysostaphin resistance protein A-like" evidence="2">
    <location>
        <begin position="127"/>
        <end position="214"/>
    </location>
</feature>
<feature type="transmembrane region" description="Helical" evidence="1">
    <location>
        <begin position="125"/>
        <end position="145"/>
    </location>
</feature>
<feature type="transmembrane region" description="Helical" evidence="1">
    <location>
        <begin position="7"/>
        <end position="27"/>
    </location>
</feature>